<gene>
    <name evidence="2" type="ORF">AR543_12820</name>
</gene>
<dbReference type="KEGG" id="pbv:AR543_12820"/>
<dbReference type="InterPro" id="IPR000182">
    <property type="entry name" value="GNAT_dom"/>
</dbReference>
<organism evidence="2 3">
    <name type="scientific">Paenibacillus bovis</name>
    <dbReference type="NCBI Taxonomy" id="1616788"/>
    <lineage>
        <taxon>Bacteria</taxon>
        <taxon>Bacillati</taxon>
        <taxon>Bacillota</taxon>
        <taxon>Bacilli</taxon>
        <taxon>Bacillales</taxon>
        <taxon>Paenibacillaceae</taxon>
        <taxon>Paenibacillus</taxon>
    </lineage>
</organism>
<dbReference type="STRING" id="1616788.AR543_12820"/>
<dbReference type="PANTHER" id="PTHR43792:SF9">
    <property type="entry name" value="RIBOSOMAL-PROTEIN-ALANINE ACETYLTRANSFERASE"/>
    <property type="match status" value="1"/>
</dbReference>
<evidence type="ECO:0000259" key="1">
    <source>
        <dbReference type="PROSITE" id="PS51186"/>
    </source>
</evidence>
<name>A0A172ZGN0_9BACL</name>
<protein>
    <submittedName>
        <fullName evidence="2">GCN5 family acetyltransferase</fullName>
    </submittedName>
</protein>
<dbReference type="RefSeq" id="WP_060534910.1">
    <property type="nucleotide sequence ID" value="NZ_CP013023.1"/>
</dbReference>
<evidence type="ECO:0000313" key="2">
    <source>
        <dbReference type="EMBL" id="ANF96804.1"/>
    </source>
</evidence>
<feature type="domain" description="N-acetyltransferase" evidence="1">
    <location>
        <begin position="18"/>
        <end position="184"/>
    </location>
</feature>
<sequence length="184" mass="21630">MRVEDVFGYLPVLETERLLLRPVTKEDREDMYQYGSDSELTRYVTWHTHQTIDDADNFIEYLLSTYAEGQVAPWAIQDKESGRMIGTAGYIDWNIRQFRAEVGYVLARPYWNRGYMTEAMEAILQFGREQMKLMRIEARCMPENIGSGRVLEKLGMQYEGLLRKHLYAKGRFHDVKLYAGITHE</sequence>
<keyword evidence="2" id="KW-0808">Transferase</keyword>
<dbReference type="SUPFAM" id="SSF55729">
    <property type="entry name" value="Acyl-CoA N-acyltransferases (Nat)"/>
    <property type="match status" value="1"/>
</dbReference>
<keyword evidence="3" id="KW-1185">Reference proteome</keyword>
<accession>A0A172ZGN0</accession>
<dbReference type="Pfam" id="PF13302">
    <property type="entry name" value="Acetyltransf_3"/>
    <property type="match status" value="1"/>
</dbReference>
<reference evidence="3" key="1">
    <citation type="submission" date="2015-10" db="EMBL/GenBank/DDBJ databases">
        <title>Genome of Paenibacillus bovis sp. nov.</title>
        <authorList>
            <person name="Wu Z."/>
            <person name="Gao C."/>
            <person name="Liu Z."/>
            <person name="Zheng H."/>
        </authorList>
    </citation>
    <scope>NUCLEOTIDE SEQUENCE [LARGE SCALE GENOMIC DNA]</scope>
    <source>
        <strain evidence="3">BD3526</strain>
    </source>
</reference>
<dbReference type="InterPro" id="IPR016181">
    <property type="entry name" value="Acyl_CoA_acyltransferase"/>
</dbReference>
<dbReference type="InterPro" id="IPR051531">
    <property type="entry name" value="N-acetyltransferase"/>
</dbReference>
<dbReference type="Gene3D" id="3.40.630.30">
    <property type="match status" value="1"/>
</dbReference>
<dbReference type="EMBL" id="CP013023">
    <property type="protein sequence ID" value="ANF96804.1"/>
    <property type="molecule type" value="Genomic_DNA"/>
</dbReference>
<dbReference type="GO" id="GO:0005737">
    <property type="term" value="C:cytoplasm"/>
    <property type="evidence" value="ECO:0007669"/>
    <property type="project" value="TreeGrafter"/>
</dbReference>
<evidence type="ECO:0000313" key="3">
    <source>
        <dbReference type="Proteomes" id="UP000078148"/>
    </source>
</evidence>
<dbReference type="PANTHER" id="PTHR43792">
    <property type="entry name" value="GNAT FAMILY, PUTATIVE (AFU_ORTHOLOGUE AFUA_3G00765)-RELATED-RELATED"/>
    <property type="match status" value="1"/>
</dbReference>
<dbReference type="Proteomes" id="UP000078148">
    <property type="component" value="Chromosome"/>
</dbReference>
<reference evidence="2 3" key="2">
    <citation type="journal article" date="2016" name="Int. J. Syst. Evol. Microbiol.">
        <title>Paenibacillus bovis sp. nov., isolated from raw yak (Bos grunniens) milk.</title>
        <authorList>
            <person name="Gao C."/>
            <person name="Han J."/>
            <person name="Liu Z."/>
            <person name="Xu X."/>
            <person name="Hang F."/>
            <person name="Wu Z."/>
        </authorList>
    </citation>
    <scope>NUCLEOTIDE SEQUENCE [LARGE SCALE GENOMIC DNA]</scope>
    <source>
        <strain evidence="2 3">BD3526</strain>
    </source>
</reference>
<dbReference type="GO" id="GO:0008999">
    <property type="term" value="F:protein-N-terminal-alanine acetyltransferase activity"/>
    <property type="evidence" value="ECO:0007669"/>
    <property type="project" value="TreeGrafter"/>
</dbReference>
<dbReference type="OrthoDB" id="9785602at2"/>
<dbReference type="PROSITE" id="PS51186">
    <property type="entry name" value="GNAT"/>
    <property type="match status" value="1"/>
</dbReference>
<dbReference type="AlphaFoldDB" id="A0A172ZGN0"/>
<proteinExistence type="predicted"/>